<comment type="catalytic activity">
    <reaction evidence="1">
        <text>ATP + protein L-histidine = ADP + protein N-phospho-L-histidine.</text>
        <dbReference type="EC" id="2.7.13.3"/>
    </reaction>
</comment>
<keyword evidence="12" id="KW-1185">Reference proteome</keyword>
<dbReference type="PROSITE" id="PS50109">
    <property type="entry name" value="HIS_KIN"/>
    <property type="match status" value="1"/>
</dbReference>
<name>A0ABW7MY71_9FLAO</name>
<evidence type="ECO:0000256" key="5">
    <source>
        <dbReference type="PROSITE-ProRule" id="PRU00169"/>
    </source>
</evidence>
<dbReference type="PROSITE" id="PS50110">
    <property type="entry name" value="RESPONSE_REGULATORY"/>
    <property type="match status" value="1"/>
</dbReference>
<keyword evidence="11" id="KW-0547">Nucleotide-binding</keyword>
<evidence type="ECO:0000256" key="7">
    <source>
        <dbReference type="SAM" id="Phobius"/>
    </source>
</evidence>
<dbReference type="InterPro" id="IPR036097">
    <property type="entry name" value="HisK_dim/P_sf"/>
</dbReference>
<dbReference type="RefSeq" id="WP_344740947.1">
    <property type="nucleotide sequence ID" value="NZ_BAABAY010000002.1"/>
</dbReference>
<dbReference type="Gene3D" id="3.30.565.10">
    <property type="entry name" value="Histidine kinase-like ATPase, C-terminal domain"/>
    <property type="match status" value="1"/>
</dbReference>
<feature type="modified residue" description="4-aspartylphosphate" evidence="5">
    <location>
        <position position="681"/>
    </location>
</feature>
<keyword evidence="8" id="KW-0732">Signal</keyword>
<evidence type="ECO:0000256" key="8">
    <source>
        <dbReference type="SAM" id="SignalP"/>
    </source>
</evidence>
<keyword evidence="4" id="KW-0902">Two-component regulatory system</keyword>
<feature type="domain" description="Histidine kinase" evidence="9">
    <location>
        <begin position="385"/>
        <end position="607"/>
    </location>
</feature>
<protein>
    <recommendedName>
        <fullName evidence="2">histidine kinase</fullName>
        <ecNumber evidence="2">2.7.13.3</ecNumber>
    </recommendedName>
</protein>
<keyword evidence="11" id="KW-0067">ATP-binding</keyword>
<dbReference type="InterPro" id="IPR003594">
    <property type="entry name" value="HATPase_dom"/>
</dbReference>
<dbReference type="InterPro" id="IPR005467">
    <property type="entry name" value="His_kinase_dom"/>
</dbReference>
<dbReference type="InterPro" id="IPR011990">
    <property type="entry name" value="TPR-like_helical_dom_sf"/>
</dbReference>
<dbReference type="SMART" id="SM00388">
    <property type="entry name" value="HisKA"/>
    <property type="match status" value="1"/>
</dbReference>
<dbReference type="Pfam" id="PF02518">
    <property type="entry name" value="HATPase_c"/>
    <property type="match status" value="1"/>
</dbReference>
<dbReference type="SUPFAM" id="SSF47384">
    <property type="entry name" value="Homodimeric domain of signal transducing histidine kinase"/>
    <property type="match status" value="1"/>
</dbReference>
<dbReference type="CDD" id="cd00082">
    <property type="entry name" value="HisKA"/>
    <property type="match status" value="1"/>
</dbReference>
<dbReference type="SUPFAM" id="SSF48452">
    <property type="entry name" value="TPR-like"/>
    <property type="match status" value="1"/>
</dbReference>
<comment type="caution">
    <text evidence="11">The sequence shown here is derived from an EMBL/GenBank/DDBJ whole genome shotgun (WGS) entry which is preliminary data.</text>
</comment>
<evidence type="ECO:0000259" key="9">
    <source>
        <dbReference type="PROSITE" id="PS50109"/>
    </source>
</evidence>
<sequence>MKLSLLVWSLTFSIFSYAQSERSIIYKIDSINSSAQQYLNDNKIVESFKIFNRSKKLADSIDDSYGKAVASYNLGKIYMKMHAFEDAERSFRIVLGQANKLNNNFLLAQSYLNLGQITEQTKSTSLAIVYLEKALSNISKCDVDSNNTYDESECYDISMNIRTKLSEYYLKVNDDKKAISNLLQVEKLLIRKRDPQSMYYKGYINYLYGIYYEKEGFYNSAIEKYNIAISYLMSGVKNDNLEINTIYSKIYKRLSNSYAMANKNGEAYKALLQYNNFTEKMLEEVKNNNEVITMSRLSIEDYKNRLSSAKSEELYQIQKANNMKTINLIIVFALILLVISILVLYRSYASNRRLTAYLANQNKELEVARKEAVKSSEMKSKFISNVTHELRTPLYGVVGITSLLLEKNNLNSKDNKLLSSLKFSGDYLLNLVNEVLQFSKVESEKLELKLTTINIRDLIKNNISSFSYRLQETNNLIKVSIDEDVPNYVKCDSVRLSQVLLNLIGNSIKFTESGIIYVRIKTLNLNNNKAHLRFEVEDNGLGIPKDKFEAIFENFSQLDRNMNINYQGTGLGLSISKRIVELFGSQIELESEEGEGAKFSFNVTLDIDNEKQISETNEQSSGKIVDFKKKFNILIAEDNKINQIVTKNLLKRQNYSCNVVENGEDAVEFVKNNYLDLILMDINMPKMDGIKATELIREFNPNIPIIALTAADIDYVRTNYNEIGFSGILTKPFDNIEFFQMIETKIKESRADEKNALKVS</sequence>
<dbReference type="InterPro" id="IPR004358">
    <property type="entry name" value="Sig_transdc_His_kin-like_C"/>
</dbReference>
<keyword evidence="7" id="KW-0812">Transmembrane</keyword>
<dbReference type="EMBL" id="JBAWKB010000002">
    <property type="protein sequence ID" value="MFH6771771.1"/>
    <property type="molecule type" value="Genomic_DNA"/>
</dbReference>
<keyword evidence="7" id="KW-1133">Transmembrane helix</keyword>
<dbReference type="InterPro" id="IPR011006">
    <property type="entry name" value="CheY-like_superfamily"/>
</dbReference>
<feature type="coiled-coil region" evidence="6">
    <location>
        <begin position="351"/>
        <end position="378"/>
    </location>
</feature>
<feature type="domain" description="Response regulatory" evidence="10">
    <location>
        <begin position="632"/>
        <end position="746"/>
    </location>
</feature>
<dbReference type="Pfam" id="PF00512">
    <property type="entry name" value="HisKA"/>
    <property type="match status" value="1"/>
</dbReference>
<dbReference type="Pfam" id="PF00072">
    <property type="entry name" value="Response_reg"/>
    <property type="match status" value="1"/>
</dbReference>
<gene>
    <name evidence="11" type="ORF">V8G58_07470</name>
</gene>
<dbReference type="EC" id="2.7.13.3" evidence="2"/>
<reference evidence="11 12" key="1">
    <citation type="submission" date="2024-02" db="EMBL/GenBank/DDBJ databases">
        <title>A Gaetbulibacter species isolated from tidal flats and genomic insights of their niches.</title>
        <authorList>
            <person name="Ye Y."/>
        </authorList>
    </citation>
    <scope>NUCLEOTIDE SEQUENCE [LARGE SCALE GENOMIC DNA]</scope>
    <source>
        <strain evidence="11 12">KYW382</strain>
    </source>
</reference>
<dbReference type="Proteomes" id="UP001610100">
    <property type="component" value="Unassembled WGS sequence"/>
</dbReference>
<dbReference type="PANTHER" id="PTHR45339">
    <property type="entry name" value="HYBRID SIGNAL TRANSDUCTION HISTIDINE KINASE J"/>
    <property type="match status" value="1"/>
</dbReference>
<feature type="signal peptide" evidence="8">
    <location>
        <begin position="1"/>
        <end position="18"/>
    </location>
</feature>
<dbReference type="InterPro" id="IPR036890">
    <property type="entry name" value="HATPase_C_sf"/>
</dbReference>
<accession>A0ABW7MY71</accession>
<dbReference type="InterPro" id="IPR003661">
    <property type="entry name" value="HisK_dim/P_dom"/>
</dbReference>
<dbReference type="SMART" id="SM00448">
    <property type="entry name" value="REC"/>
    <property type="match status" value="1"/>
</dbReference>
<dbReference type="Gene3D" id="1.25.40.10">
    <property type="entry name" value="Tetratricopeptide repeat domain"/>
    <property type="match status" value="1"/>
</dbReference>
<dbReference type="Gene3D" id="3.40.50.2300">
    <property type="match status" value="1"/>
</dbReference>
<evidence type="ECO:0000256" key="3">
    <source>
        <dbReference type="ARBA" id="ARBA00022553"/>
    </source>
</evidence>
<evidence type="ECO:0000256" key="4">
    <source>
        <dbReference type="ARBA" id="ARBA00023012"/>
    </source>
</evidence>
<feature type="chain" id="PRO_5045184054" description="histidine kinase" evidence="8">
    <location>
        <begin position="19"/>
        <end position="760"/>
    </location>
</feature>
<keyword evidence="3 5" id="KW-0597">Phosphoprotein</keyword>
<evidence type="ECO:0000256" key="6">
    <source>
        <dbReference type="SAM" id="Coils"/>
    </source>
</evidence>
<dbReference type="InterPro" id="IPR001789">
    <property type="entry name" value="Sig_transdc_resp-reg_receiver"/>
</dbReference>
<evidence type="ECO:0000313" key="11">
    <source>
        <dbReference type="EMBL" id="MFH6771771.1"/>
    </source>
</evidence>
<evidence type="ECO:0000256" key="1">
    <source>
        <dbReference type="ARBA" id="ARBA00000085"/>
    </source>
</evidence>
<dbReference type="GO" id="GO:0005524">
    <property type="term" value="F:ATP binding"/>
    <property type="evidence" value="ECO:0007669"/>
    <property type="project" value="UniProtKB-KW"/>
</dbReference>
<evidence type="ECO:0000256" key="2">
    <source>
        <dbReference type="ARBA" id="ARBA00012438"/>
    </source>
</evidence>
<evidence type="ECO:0000259" key="10">
    <source>
        <dbReference type="PROSITE" id="PS50110"/>
    </source>
</evidence>
<dbReference type="Gene3D" id="1.10.287.130">
    <property type="match status" value="1"/>
</dbReference>
<proteinExistence type="predicted"/>
<keyword evidence="6" id="KW-0175">Coiled coil</keyword>
<organism evidence="11 12">
    <name type="scientific">Gaetbulibacter aestuarii</name>
    <dbReference type="NCBI Taxonomy" id="1502358"/>
    <lineage>
        <taxon>Bacteria</taxon>
        <taxon>Pseudomonadati</taxon>
        <taxon>Bacteroidota</taxon>
        <taxon>Flavobacteriia</taxon>
        <taxon>Flavobacteriales</taxon>
        <taxon>Flavobacteriaceae</taxon>
        <taxon>Gaetbulibacter</taxon>
    </lineage>
</organism>
<dbReference type="SMART" id="SM00028">
    <property type="entry name" value="TPR"/>
    <property type="match status" value="2"/>
</dbReference>
<dbReference type="PANTHER" id="PTHR45339:SF1">
    <property type="entry name" value="HYBRID SIGNAL TRANSDUCTION HISTIDINE KINASE J"/>
    <property type="match status" value="1"/>
</dbReference>
<dbReference type="SUPFAM" id="SSF55874">
    <property type="entry name" value="ATPase domain of HSP90 chaperone/DNA topoisomerase II/histidine kinase"/>
    <property type="match status" value="1"/>
</dbReference>
<dbReference type="SMART" id="SM00387">
    <property type="entry name" value="HATPase_c"/>
    <property type="match status" value="1"/>
</dbReference>
<feature type="transmembrane region" description="Helical" evidence="7">
    <location>
        <begin position="326"/>
        <end position="345"/>
    </location>
</feature>
<dbReference type="SUPFAM" id="SSF52172">
    <property type="entry name" value="CheY-like"/>
    <property type="match status" value="1"/>
</dbReference>
<dbReference type="CDD" id="cd17546">
    <property type="entry name" value="REC_hyHK_CKI1_RcsC-like"/>
    <property type="match status" value="1"/>
</dbReference>
<keyword evidence="7" id="KW-0472">Membrane</keyword>
<evidence type="ECO:0000313" key="12">
    <source>
        <dbReference type="Proteomes" id="UP001610100"/>
    </source>
</evidence>
<dbReference type="PRINTS" id="PR00344">
    <property type="entry name" value="BCTRLSENSOR"/>
</dbReference>
<dbReference type="InterPro" id="IPR019734">
    <property type="entry name" value="TPR_rpt"/>
</dbReference>
<dbReference type="CDD" id="cd16922">
    <property type="entry name" value="HATPase_EvgS-ArcB-TorS-like"/>
    <property type="match status" value="1"/>
</dbReference>